<dbReference type="GO" id="GO:0016491">
    <property type="term" value="F:oxidoreductase activity"/>
    <property type="evidence" value="ECO:0007669"/>
    <property type="project" value="UniProtKB-KW"/>
</dbReference>
<feature type="domain" description="NADP-dependent oxidoreductase" evidence="2">
    <location>
        <begin position="4"/>
        <end position="214"/>
    </location>
</feature>
<name>A0AAU7U5W1_9DEIO</name>
<dbReference type="InterPro" id="IPR023210">
    <property type="entry name" value="NADP_OxRdtase_dom"/>
</dbReference>
<evidence type="ECO:0000313" key="3">
    <source>
        <dbReference type="EMBL" id="XBV83911.1"/>
    </source>
</evidence>
<evidence type="ECO:0000256" key="1">
    <source>
        <dbReference type="ARBA" id="ARBA00023002"/>
    </source>
</evidence>
<keyword evidence="3" id="KW-0614">Plasmid</keyword>
<keyword evidence="1" id="KW-0560">Oxidoreductase</keyword>
<dbReference type="InterPro" id="IPR036812">
    <property type="entry name" value="NAD(P)_OxRdtase_dom_sf"/>
</dbReference>
<gene>
    <name evidence="3" type="ORF">ABOD76_02700</name>
</gene>
<accession>A0AAU7U5W1</accession>
<dbReference type="PANTHER" id="PTHR43364:SF4">
    <property type="entry name" value="NAD(P)-LINKED OXIDOREDUCTASE SUPERFAMILY PROTEIN"/>
    <property type="match status" value="1"/>
</dbReference>
<dbReference type="SUPFAM" id="SSF51430">
    <property type="entry name" value="NAD(P)-linked oxidoreductase"/>
    <property type="match status" value="1"/>
</dbReference>
<reference evidence="3" key="1">
    <citation type="submission" date="2024-06" db="EMBL/GenBank/DDBJ databases">
        <title>Draft Genome Sequence of Deinococcus sonorensis Type Strain KR-87, a Biofilm Producing Representative of the Genus Deinococcus.</title>
        <authorList>
            <person name="Boren L.S."/>
            <person name="Grosso R.A."/>
            <person name="Hugenberg-Cox A.N."/>
            <person name="Hill J.T.E."/>
            <person name="Albert C.M."/>
            <person name="Tuohy J.M."/>
        </authorList>
    </citation>
    <scope>NUCLEOTIDE SEQUENCE</scope>
    <source>
        <strain evidence="3">KR-87</strain>
        <plasmid evidence="3">pDson01</plasmid>
    </source>
</reference>
<dbReference type="RefSeq" id="WP_350241760.1">
    <property type="nucleotide sequence ID" value="NZ_CP158297.1"/>
</dbReference>
<dbReference type="EMBL" id="CP158297">
    <property type="protein sequence ID" value="XBV83911.1"/>
    <property type="molecule type" value="Genomic_DNA"/>
</dbReference>
<evidence type="ECO:0000259" key="2">
    <source>
        <dbReference type="Pfam" id="PF00248"/>
    </source>
</evidence>
<protein>
    <submittedName>
        <fullName evidence="3">Aldo/keto reductase</fullName>
    </submittedName>
</protein>
<dbReference type="PANTHER" id="PTHR43364">
    <property type="entry name" value="NADH-SPECIFIC METHYLGLYOXAL REDUCTASE-RELATED"/>
    <property type="match status" value="1"/>
</dbReference>
<dbReference type="GO" id="GO:0005829">
    <property type="term" value="C:cytosol"/>
    <property type="evidence" value="ECO:0007669"/>
    <property type="project" value="TreeGrafter"/>
</dbReference>
<dbReference type="InterPro" id="IPR050523">
    <property type="entry name" value="AKR_Detox_Biosynth"/>
</dbReference>
<organism evidence="3">
    <name type="scientific">Deinococcus sonorensis KR-87</name>
    <dbReference type="NCBI Taxonomy" id="694439"/>
    <lineage>
        <taxon>Bacteria</taxon>
        <taxon>Thermotogati</taxon>
        <taxon>Deinococcota</taxon>
        <taxon>Deinococci</taxon>
        <taxon>Deinococcales</taxon>
        <taxon>Deinococcaceae</taxon>
        <taxon>Deinococcus</taxon>
    </lineage>
</organism>
<dbReference type="Pfam" id="PF00248">
    <property type="entry name" value="Aldo_ket_red"/>
    <property type="match status" value="1"/>
</dbReference>
<sequence length="244" mass="26357">MVRALGGSLRRLKTDDIDLSWLHVWDMVTPVEEVLQTLGELVRAGSIRYFGFSNTPAWYTTKAVTLAQVHHVPGPVAMQLEYSLVARTPELEHVAAARDGGLRIVPRSPLAAGFLAGTYTRTGEGVRGHGRLSGPNPFDDTKFTGRNWTILDARRVVADQVGHSPTQVALAWLAARPGVSSILVGASRAGQLQDSLASLTLTLSSDQLRTLDRVSGAAPVHPESMFSERLRRAVFGGSDVNGWP</sequence>
<proteinExistence type="predicted"/>
<dbReference type="AlphaFoldDB" id="A0AAU7U5W1"/>
<dbReference type="KEGG" id="dsc:ABOD76_02700"/>
<geneLocation type="plasmid" evidence="3">
    <name>pDson01</name>
</geneLocation>
<dbReference type="Gene3D" id="3.20.20.100">
    <property type="entry name" value="NADP-dependent oxidoreductase domain"/>
    <property type="match status" value="1"/>
</dbReference>